<dbReference type="RefSeq" id="WP_186951215.1">
    <property type="nucleotide sequence ID" value="NZ_JACOFX010000001.1"/>
</dbReference>
<dbReference type="Pfam" id="PF16901">
    <property type="entry name" value="DAO_C"/>
    <property type="match status" value="1"/>
</dbReference>
<feature type="domain" description="FAD dependent oxidoreductase" evidence="7">
    <location>
        <begin position="22"/>
        <end position="343"/>
    </location>
</feature>
<evidence type="ECO:0000256" key="4">
    <source>
        <dbReference type="ARBA" id="ARBA00022798"/>
    </source>
</evidence>
<dbReference type="SUPFAM" id="SSF51905">
    <property type="entry name" value="FAD/NAD(P)-binding domain"/>
    <property type="match status" value="1"/>
</dbReference>
<name>A0ABR6Z344_9BURK</name>
<keyword evidence="5" id="KW-0274">FAD</keyword>
<evidence type="ECO:0000259" key="7">
    <source>
        <dbReference type="Pfam" id="PF01266"/>
    </source>
</evidence>
<keyword evidence="10" id="KW-1185">Reference proteome</keyword>
<accession>A0ABR6Z344</accession>
<dbReference type="InterPro" id="IPR006076">
    <property type="entry name" value="FAD-dep_OxRdtase"/>
</dbReference>
<evidence type="ECO:0000256" key="3">
    <source>
        <dbReference type="ARBA" id="ARBA00022630"/>
    </source>
</evidence>
<protein>
    <submittedName>
        <fullName evidence="9">Glycerol-3-phosphate dehydrogenase/oxidase</fullName>
    </submittedName>
</protein>
<dbReference type="EMBL" id="JACOFX010000001">
    <property type="protein sequence ID" value="MBC3905951.1"/>
    <property type="molecule type" value="Genomic_DNA"/>
</dbReference>
<organism evidence="9 10">
    <name type="scientific">Undibacterium umbellatum</name>
    <dbReference type="NCBI Taxonomy" id="2762300"/>
    <lineage>
        <taxon>Bacteria</taxon>
        <taxon>Pseudomonadati</taxon>
        <taxon>Pseudomonadota</taxon>
        <taxon>Betaproteobacteria</taxon>
        <taxon>Burkholderiales</taxon>
        <taxon>Oxalobacteraceae</taxon>
        <taxon>Undibacterium</taxon>
    </lineage>
</organism>
<keyword evidence="6" id="KW-0560">Oxidoreductase</keyword>
<gene>
    <name evidence="9" type="ORF">H8L47_00080</name>
</gene>
<dbReference type="InterPro" id="IPR031656">
    <property type="entry name" value="DAO_C"/>
</dbReference>
<dbReference type="InterPro" id="IPR038299">
    <property type="entry name" value="DAO_C_sf"/>
</dbReference>
<dbReference type="Gene3D" id="1.10.8.870">
    <property type="entry name" value="Alpha-glycerophosphate oxidase, cap domain"/>
    <property type="match status" value="1"/>
</dbReference>
<reference evidence="9 10" key="1">
    <citation type="submission" date="2020-08" db="EMBL/GenBank/DDBJ databases">
        <title>Novel species isolated from subtropical streams in China.</title>
        <authorList>
            <person name="Lu H."/>
        </authorList>
    </citation>
    <scope>NUCLEOTIDE SEQUENCE [LARGE SCALE GENOMIC DNA]</scope>
    <source>
        <strain evidence="9 10">NL8W</strain>
    </source>
</reference>
<proteinExistence type="inferred from homology"/>
<evidence type="ECO:0000313" key="9">
    <source>
        <dbReference type="EMBL" id="MBC3905951.1"/>
    </source>
</evidence>
<dbReference type="Proteomes" id="UP000646911">
    <property type="component" value="Unassembled WGS sequence"/>
</dbReference>
<evidence type="ECO:0000256" key="5">
    <source>
        <dbReference type="ARBA" id="ARBA00022827"/>
    </source>
</evidence>
<dbReference type="Gene3D" id="3.30.9.10">
    <property type="entry name" value="D-Amino Acid Oxidase, subunit A, domain 2"/>
    <property type="match status" value="1"/>
</dbReference>
<feature type="domain" description="Alpha-glycerophosphate oxidase C-terminal" evidence="8">
    <location>
        <begin position="407"/>
        <end position="506"/>
    </location>
</feature>
<evidence type="ECO:0000256" key="1">
    <source>
        <dbReference type="ARBA" id="ARBA00001974"/>
    </source>
</evidence>
<comment type="cofactor">
    <cofactor evidence="1">
        <name>FAD</name>
        <dbReference type="ChEBI" id="CHEBI:57692"/>
    </cofactor>
</comment>
<evidence type="ECO:0000313" key="10">
    <source>
        <dbReference type="Proteomes" id="UP000646911"/>
    </source>
</evidence>
<dbReference type="PRINTS" id="PR01001">
    <property type="entry name" value="FADG3PDH"/>
</dbReference>
<evidence type="ECO:0000256" key="6">
    <source>
        <dbReference type="ARBA" id="ARBA00023002"/>
    </source>
</evidence>
<dbReference type="InterPro" id="IPR000447">
    <property type="entry name" value="G3P_DH_FAD-dep"/>
</dbReference>
<dbReference type="Gene3D" id="3.50.50.60">
    <property type="entry name" value="FAD/NAD(P)-binding domain"/>
    <property type="match status" value="1"/>
</dbReference>
<keyword evidence="4" id="KW-0319">Glycerol metabolism</keyword>
<evidence type="ECO:0000259" key="8">
    <source>
        <dbReference type="Pfam" id="PF16901"/>
    </source>
</evidence>
<dbReference type="PANTHER" id="PTHR11985:SF35">
    <property type="entry name" value="ANAEROBIC GLYCEROL-3-PHOSPHATE DEHYDROGENASE SUBUNIT A"/>
    <property type="match status" value="1"/>
</dbReference>
<comment type="similarity">
    <text evidence="2">Belongs to the FAD-dependent glycerol-3-phosphate dehydrogenase family.</text>
</comment>
<evidence type="ECO:0000256" key="2">
    <source>
        <dbReference type="ARBA" id="ARBA00007330"/>
    </source>
</evidence>
<dbReference type="Pfam" id="PF01266">
    <property type="entry name" value="DAO"/>
    <property type="match status" value="1"/>
</dbReference>
<comment type="caution">
    <text evidence="9">The sequence shown here is derived from an EMBL/GenBank/DDBJ whole genome shotgun (WGS) entry which is preliminary data.</text>
</comment>
<keyword evidence="3" id="KW-0285">Flavoprotein</keyword>
<sequence length="540" mass="60715">MKKNRSRADSLNELANHEQNWDIIVIGGGITGAGILLEAARRGLNALLVEQKDFAWGTSSRSSKLVHGGLRYIKEGKFLLTRDSVRERQQLMRAAAGLVEPQSFAFADYQGRKPGRWMFAIGLVIYDFLAGLRGKHYFSAQDFHMLAPHIAAADLKGGSCYQDAKTDDARLVLRVLQEARAAGATALNYLAVKSVTYENELASGVVLQDALSKQEYQVNAKVIISATGAWADALRQQQGASARLRPLRGSHLLLPAWRLPVAQAVSLMHPRDGRPVFVYPWEGVSLVGTTDVDHGADMQQETAITAYEVAYLMEAMDFQFPQLQLKLDDIIASYAGIRPVIDTGKADPSKEGRDHAIWLDKGLLTVTGGKLTTFRLIAQDAFKHINHLFPDHQADHEADSLFTRPSDLSNVKQLSHTQKSRLQGHYGESAAEIVQIAQDGELDYIPGTLTMWVELRWAALFEEVEHLEDLMLRRTRLGLLLRNGGLALLPRIRAICQPELKWDDERWEYEQAAYLRLWNRYYSLPDRENIPDWRNQRQPI</sequence>
<dbReference type="PANTHER" id="PTHR11985">
    <property type="entry name" value="GLYCEROL-3-PHOSPHATE DEHYDROGENASE"/>
    <property type="match status" value="1"/>
</dbReference>
<dbReference type="InterPro" id="IPR036188">
    <property type="entry name" value="FAD/NAD-bd_sf"/>
</dbReference>